<accession>A0AA86I038</accession>
<gene>
    <name evidence="1" type="ORF">CIB87_02200</name>
</gene>
<proteinExistence type="predicted"/>
<dbReference type="PANTHER" id="PTHR38436:SF1">
    <property type="entry name" value="ESTER CYCLASE"/>
    <property type="match status" value="1"/>
</dbReference>
<dbReference type="Pfam" id="PF07366">
    <property type="entry name" value="SnoaL"/>
    <property type="match status" value="1"/>
</dbReference>
<protein>
    <recommendedName>
        <fullName evidence="3">Ester cyclase</fullName>
    </recommendedName>
</protein>
<name>A0AA86I038_PRIMG</name>
<dbReference type="SUPFAM" id="SSF54427">
    <property type="entry name" value="NTF2-like"/>
    <property type="match status" value="1"/>
</dbReference>
<dbReference type="InterPro" id="IPR009959">
    <property type="entry name" value="Cyclase_SnoaL-like"/>
</dbReference>
<sequence>METTAKTASELVRSTPPSPLQVAFRELELYDVGNVTRVEEVFSPDFIDHTPLNPEEPGIVGMRALVENVCAGFTNIVHRVLFYRELPDGLVLIHWEMTATHTGEFLGVPATGKPVALKGIDIFRIVDGKVAELYHVEEMLKLAQQLGAQLG</sequence>
<dbReference type="PANTHER" id="PTHR38436">
    <property type="entry name" value="POLYKETIDE CYCLASE SNOAL-LIKE DOMAIN"/>
    <property type="match status" value="1"/>
</dbReference>
<evidence type="ECO:0000313" key="1">
    <source>
        <dbReference type="EMBL" id="AXI27879.1"/>
    </source>
</evidence>
<dbReference type="AlphaFoldDB" id="A0AA86I038"/>
<dbReference type="InterPro" id="IPR032710">
    <property type="entry name" value="NTF2-like_dom_sf"/>
</dbReference>
<reference evidence="1 2" key="1">
    <citation type="submission" date="2017-07" db="EMBL/GenBank/DDBJ databases">
        <title>Isolation and development of strain Bacillus megaterium SR7 for enhanced growth and metabolite production under supercritical carbon dioxide.</title>
        <authorList>
            <person name="Freedman A.J.E."/>
            <person name="Peet K.C."/>
            <person name="Boock J.T."/>
            <person name="Penn K."/>
            <person name="Prather K.L.J."/>
            <person name="Thompson J.R."/>
        </authorList>
    </citation>
    <scope>NUCLEOTIDE SEQUENCE [LARGE SCALE GENOMIC DNA]</scope>
    <source>
        <strain evidence="1 2">SR7</strain>
    </source>
</reference>
<dbReference type="RefSeq" id="WP_114894369.1">
    <property type="nucleotide sequence ID" value="NZ_CP022674.1"/>
</dbReference>
<dbReference type="EMBL" id="CP022674">
    <property type="protein sequence ID" value="AXI27879.1"/>
    <property type="molecule type" value="Genomic_DNA"/>
</dbReference>
<evidence type="ECO:0008006" key="3">
    <source>
        <dbReference type="Google" id="ProtNLM"/>
    </source>
</evidence>
<dbReference type="Proteomes" id="UP000253834">
    <property type="component" value="Chromosome"/>
</dbReference>
<dbReference type="GO" id="GO:0030638">
    <property type="term" value="P:polyketide metabolic process"/>
    <property type="evidence" value="ECO:0007669"/>
    <property type="project" value="InterPro"/>
</dbReference>
<organism evidence="1 2">
    <name type="scientific">Priestia megaterium</name>
    <name type="common">Bacillus megaterium</name>
    <dbReference type="NCBI Taxonomy" id="1404"/>
    <lineage>
        <taxon>Bacteria</taxon>
        <taxon>Bacillati</taxon>
        <taxon>Bacillota</taxon>
        <taxon>Bacilli</taxon>
        <taxon>Bacillales</taxon>
        <taxon>Bacillaceae</taxon>
        <taxon>Priestia</taxon>
    </lineage>
</organism>
<evidence type="ECO:0000313" key="2">
    <source>
        <dbReference type="Proteomes" id="UP000253834"/>
    </source>
</evidence>
<dbReference type="Gene3D" id="3.10.450.50">
    <property type="match status" value="1"/>
</dbReference>